<dbReference type="GO" id="GO:0009523">
    <property type="term" value="C:photosystem II"/>
    <property type="evidence" value="ECO:0007669"/>
    <property type="project" value="UniProtKB-KW"/>
</dbReference>
<protein>
    <recommendedName>
        <fullName evidence="4">Photosynthesis system II assembly factor Ycf48/Hcf136-like domain-containing protein</fullName>
    </recommendedName>
</protein>
<evidence type="ECO:0000256" key="3">
    <source>
        <dbReference type="SAM" id="SignalP"/>
    </source>
</evidence>
<proteinExistence type="predicted"/>
<dbReference type="InterPro" id="IPR036278">
    <property type="entry name" value="Sialidase_sf"/>
</dbReference>
<dbReference type="SUPFAM" id="SSF50939">
    <property type="entry name" value="Sialidases"/>
    <property type="match status" value="1"/>
</dbReference>
<keyword evidence="2" id="KW-0604">Photosystem II</keyword>
<dbReference type="GO" id="GO:0015979">
    <property type="term" value="P:photosynthesis"/>
    <property type="evidence" value="ECO:0007669"/>
    <property type="project" value="UniProtKB-KW"/>
</dbReference>
<name>A0A177SV29_PSEPU</name>
<keyword evidence="1" id="KW-0602">Photosynthesis</keyword>
<dbReference type="EMBL" id="LUCV01000004">
    <property type="protein sequence ID" value="OAI94818.1"/>
    <property type="molecule type" value="Genomic_DNA"/>
</dbReference>
<accession>A0A177SV29</accession>
<reference evidence="5 6" key="1">
    <citation type="submission" date="2016-03" db="EMBL/GenBank/DDBJ databases">
        <title>Draft Genome Assembly of Pseudomonas putida strain CBF10-2.</title>
        <authorList>
            <person name="Iyer R.S."/>
            <person name="Damania A."/>
        </authorList>
    </citation>
    <scope>NUCLEOTIDE SEQUENCE [LARGE SCALE GENOMIC DNA]</scope>
    <source>
        <strain evidence="5 6">CBF10-2</strain>
    </source>
</reference>
<keyword evidence="3" id="KW-0732">Signal</keyword>
<dbReference type="PANTHER" id="PTHR47199:SF2">
    <property type="entry name" value="PHOTOSYSTEM II STABILITY_ASSEMBLY FACTOR HCF136, CHLOROPLASTIC"/>
    <property type="match status" value="1"/>
</dbReference>
<evidence type="ECO:0000259" key="4">
    <source>
        <dbReference type="Pfam" id="PF14870"/>
    </source>
</evidence>
<evidence type="ECO:0000256" key="1">
    <source>
        <dbReference type="ARBA" id="ARBA00022531"/>
    </source>
</evidence>
<evidence type="ECO:0000313" key="5">
    <source>
        <dbReference type="EMBL" id="OAI94818.1"/>
    </source>
</evidence>
<dbReference type="PANTHER" id="PTHR47199">
    <property type="entry name" value="PHOTOSYSTEM II STABILITY/ASSEMBLY FACTOR HCF136, CHLOROPLASTIC"/>
    <property type="match status" value="1"/>
</dbReference>
<feature type="signal peptide" evidence="3">
    <location>
        <begin position="1"/>
        <end position="22"/>
    </location>
</feature>
<dbReference type="RefSeq" id="WP_064301389.1">
    <property type="nucleotide sequence ID" value="NZ_LUCV01000004.1"/>
</dbReference>
<gene>
    <name evidence="5" type="ORF">AYO28_07260</name>
</gene>
<dbReference type="AlphaFoldDB" id="A0A177SV29"/>
<organism evidence="5 6">
    <name type="scientific">Pseudomonas putida</name>
    <name type="common">Arthrobacter siderocapsulatus</name>
    <dbReference type="NCBI Taxonomy" id="303"/>
    <lineage>
        <taxon>Bacteria</taxon>
        <taxon>Pseudomonadati</taxon>
        <taxon>Pseudomonadota</taxon>
        <taxon>Gammaproteobacteria</taxon>
        <taxon>Pseudomonadales</taxon>
        <taxon>Pseudomonadaceae</taxon>
        <taxon>Pseudomonas</taxon>
    </lineage>
</organism>
<dbReference type="Pfam" id="PF14870">
    <property type="entry name" value="PSII_BNR"/>
    <property type="match status" value="2"/>
</dbReference>
<feature type="chain" id="PRO_5008074028" description="Photosynthesis system II assembly factor Ycf48/Hcf136-like domain-containing protein" evidence="3">
    <location>
        <begin position="23"/>
        <end position="352"/>
    </location>
</feature>
<comment type="caution">
    <text evidence="5">The sequence shown here is derived from an EMBL/GenBank/DDBJ whole genome shotgun (WGS) entry which is preliminary data.</text>
</comment>
<feature type="domain" description="Photosynthesis system II assembly factor Ycf48/Hcf136-like" evidence="4">
    <location>
        <begin position="160"/>
        <end position="277"/>
    </location>
</feature>
<sequence length="352" mass="36654">MSRITLTAMALAALLPLATVVAQPYVDPIDAPAEASPLAARSQLTAITQAGDRLVAVGARGVILLSDDAGQQWRQARVPVSSDLVSVQFPSALQGWAAGHDGVILHSADGGESWSKQLDGRQLLGQLTAHFQALADAGDERASQYLELVNLNFGNGPELPFLGVWFDNERDGYAVGAFGTLLATTDGGKSWVSWIEKIDNPNSFHLNAVIGIGGELYIASEQGTVFKLDRAQQRFVALATGYAGSFFGLVGNARFLLAHGLRGTAYRSTDGGQSWARVDTGHGAGLVAGAMEDNGDVLLASQAGAVLRSADQGRSFTPLGAVTPYLFAGLSPVAGTRVAIVGMAGVQVAPAR</sequence>
<dbReference type="Proteomes" id="UP000077752">
    <property type="component" value="Unassembled WGS sequence"/>
</dbReference>
<feature type="domain" description="Photosynthesis system II assembly factor Ycf48/Hcf136-like" evidence="4">
    <location>
        <begin position="56"/>
        <end position="126"/>
    </location>
</feature>
<evidence type="ECO:0000256" key="2">
    <source>
        <dbReference type="ARBA" id="ARBA00023276"/>
    </source>
</evidence>
<dbReference type="Gene3D" id="2.130.10.10">
    <property type="entry name" value="YVTN repeat-like/Quinoprotein amine dehydrogenase"/>
    <property type="match status" value="1"/>
</dbReference>
<evidence type="ECO:0000313" key="6">
    <source>
        <dbReference type="Proteomes" id="UP000077752"/>
    </source>
</evidence>
<dbReference type="InterPro" id="IPR028203">
    <property type="entry name" value="PSII_CF48-like_dom"/>
</dbReference>
<dbReference type="InterPro" id="IPR015943">
    <property type="entry name" value="WD40/YVTN_repeat-like_dom_sf"/>
</dbReference>